<dbReference type="CDD" id="cd00085">
    <property type="entry name" value="HNHc"/>
    <property type="match status" value="1"/>
</dbReference>
<dbReference type="Pfam" id="PF01348">
    <property type="entry name" value="Intron_maturas2"/>
    <property type="match status" value="1"/>
</dbReference>
<dbReference type="InterPro" id="IPR043502">
    <property type="entry name" value="DNA/RNA_pol_sf"/>
</dbReference>
<gene>
    <name evidence="3" type="ORF">EPA93_41285</name>
</gene>
<dbReference type="Proteomes" id="UP000290365">
    <property type="component" value="Chromosome"/>
</dbReference>
<feature type="region of interest" description="Disordered" evidence="1">
    <location>
        <begin position="631"/>
        <end position="666"/>
    </location>
</feature>
<proteinExistence type="predicted"/>
<dbReference type="GO" id="GO:0006397">
    <property type="term" value="P:mRNA processing"/>
    <property type="evidence" value="ECO:0007669"/>
    <property type="project" value="InterPro"/>
</dbReference>
<dbReference type="CDD" id="cd01651">
    <property type="entry name" value="RT_G2_intron"/>
    <property type="match status" value="1"/>
</dbReference>
<dbReference type="Pfam" id="PF21368">
    <property type="entry name" value="AI2M-like_HNH"/>
    <property type="match status" value="1"/>
</dbReference>
<evidence type="ECO:0000313" key="4">
    <source>
        <dbReference type="Proteomes" id="UP000290365"/>
    </source>
</evidence>
<dbReference type="SUPFAM" id="SSF56672">
    <property type="entry name" value="DNA/RNA polymerases"/>
    <property type="match status" value="1"/>
</dbReference>
<feature type="region of interest" description="Disordered" evidence="1">
    <location>
        <begin position="370"/>
        <end position="391"/>
    </location>
</feature>
<dbReference type="PROSITE" id="PS50878">
    <property type="entry name" value="RT_POL"/>
    <property type="match status" value="1"/>
</dbReference>
<reference evidence="3 4" key="1">
    <citation type="submission" date="2019-01" db="EMBL/GenBank/DDBJ databases">
        <title>Ktedonosporobacter rubrisoli SCAWS-G2.</title>
        <authorList>
            <person name="Huang Y."/>
            <person name="Yan B."/>
        </authorList>
    </citation>
    <scope>NUCLEOTIDE SEQUENCE [LARGE SCALE GENOMIC DNA]</scope>
    <source>
        <strain evidence="3 4">SCAWS-G2</strain>
    </source>
</reference>
<dbReference type="InterPro" id="IPR000477">
    <property type="entry name" value="RT_dom"/>
</dbReference>
<dbReference type="SMART" id="SM00507">
    <property type="entry name" value="HNHc"/>
    <property type="match status" value="1"/>
</dbReference>
<dbReference type="InterPro" id="IPR049030">
    <property type="entry name" value="AI2M-like_HNH"/>
</dbReference>
<dbReference type="AlphaFoldDB" id="A0A4P6K2E5"/>
<protein>
    <submittedName>
        <fullName evidence="3">RNA-dependent DNA polymerase</fullName>
    </submittedName>
</protein>
<dbReference type="GO" id="GO:0003964">
    <property type="term" value="F:RNA-directed DNA polymerase activity"/>
    <property type="evidence" value="ECO:0007669"/>
    <property type="project" value="TreeGrafter"/>
</dbReference>
<accession>A0A4P6K2E5</accession>
<evidence type="ECO:0000256" key="1">
    <source>
        <dbReference type="SAM" id="MobiDB-lite"/>
    </source>
</evidence>
<organism evidence="3 4">
    <name type="scientific">Ktedonosporobacter rubrisoli</name>
    <dbReference type="NCBI Taxonomy" id="2509675"/>
    <lineage>
        <taxon>Bacteria</taxon>
        <taxon>Bacillati</taxon>
        <taxon>Chloroflexota</taxon>
        <taxon>Ktedonobacteria</taxon>
        <taxon>Ktedonobacterales</taxon>
        <taxon>Ktedonosporobacteraceae</taxon>
        <taxon>Ktedonosporobacter</taxon>
    </lineage>
</organism>
<dbReference type="Pfam" id="PF00078">
    <property type="entry name" value="RVT_1"/>
    <property type="match status" value="1"/>
</dbReference>
<dbReference type="EMBL" id="CP035758">
    <property type="protein sequence ID" value="QBD82072.1"/>
    <property type="molecule type" value="Genomic_DNA"/>
</dbReference>
<name>A0A4P6K2E5_KTERU</name>
<feature type="compositionally biased region" description="Polar residues" evidence="1">
    <location>
        <begin position="654"/>
        <end position="666"/>
    </location>
</feature>
<dbReference type="PANTHER" id="PTHR33642">
    <property type="entry name" value="COX1/OXI3 INTRON 1 PROTEIN-RELATED"/>
    <property type="match status" value="1"/>
</dbReference>
<evidence type="ECO:0000259" key="2">
    <source>
        <dbReference type="PROSITE" id="PS50878"/>
    </source>
</evidence>
<dbReference type="InterPro" id="IPR003615">
    <property type="entry name" value="HNH_nuc"/>
</dbReference>
<dbReference type="RefSeq" id="WP_129893139.1">
    <property type="nucleotide sequence ID" value="NZ_CP035758.1"/>
</dbReference>
<feature type="domain" description="Reverse transcriptase" evidence="2">
    <location>
        <begin position="75"/>
        <end position="366"/>
    </location>
</feature>
<evidence type="ECO:0000313" key="3">
    <source>
        <dbReference type="EMBL" id="QBD82072.1"/>
    </source>
</evidence>
<dbReference type="PANTHER" id="PTHR33642:SF4">
    <property type="entry name" value="COX1_OXI3 INTRON 1 PROTEIN-RELATED"/>
    <property type="match status" value="1"/>
</dbReference>
<keyword evidence="4" id="KW-1185">Reference proteome</keyword>
<dbReference type="GO" id="GO:0006315">
    <property type="term" value="P:homing of group II introns"/>
    <property type="evidence" value="ECO:0007669"/>
    <property type="project" value="TreeGrafter"/>
</dbReference>
<sequence>MQIAGNMKSLERLEVIRRRNGANREWVNFDLYKLMLDEGMYTEAYGRLASIPGNMTPGSDDETLDGFSLEEIQKIIAQMKDESYQCRPVRESFIPKPNGKQRRLGIPCPRDKVVQEVIRVILESVYDSPYGPYFRNNSYGFRRNKSCHGALKEIQGKWSGVIWLIEGDIQACFDSVDHHILINALRKKIKDERFISLIWKFLRAGYFDIQRARHDSLAGTPQGGIISPILSNIYLHELDEFVEQLRVELEKGGKRRPNREYELISDRRYRLAKAGRADTEEFRKLGVQMRKLPSLDTRDPNFVRVKYVRYADDWMIGVIGTYELAEEIKQRVGTFLKDKLALTLSQDKTKITNARTQEAEFLGYRIRKGRGRDTQKTKKSKNGSGKEFKRRSTGMEVVLKAPMDKLLKRLCSKGFCDGKGTPTHKAGWTGLDEDQIVSLYSSINRGIQEYYRPADNFALLARVQYILKYSCAKTLALKKKVPITRIMKSRDIGVQVTNKNRQVRNVMFYRNTDWTGKRDAFKDSPNVDIVQMQARLRTRSKLGLPCVVCGNPNKVQMHHVRHIRKMDGEAPTGFTRVMQALNRKQVPVCKACHTRIHRGEYDGLSLKDLAYDLRKVRMLADIPVVVLVKSDRSKKKADAPSDNPEQDLKELLRASTQRLSLTSGKS</sequence>
<dbReference type="KEGG" id="kbs:EPA93_41285"/>
<dbReference type="OrthoDB" id="140258at2"/>
<dbReference type="InterPro" id="IPR024937">
    <property type="entry name" value="Domain_X"/>
</dbReference>